<organism evidence="1 2">
    <name type="scientific">Folsomia candida</name>
    <name type="common">Springtail</name>
    <dbReference type="NCBI Taxonomy" id="158441"/>
    <lineage>
        <taxon>Eukaryota</taxon>
        <taxon>Metazoa</taxon>
        <taxon>Ecdysozoa</taxon>
        <taxon>Arthropoda</taxon>
        <taxon>Hexapoda</taxon>
        <taxon>Collembola</taxon>
        <taxon>Entomobryomorpha</taxon>
        <taxon>Isotomoidea</taxon>
        <taxon>Isotomidae</taxon>
        <taxon>Proisotominae</taxon>
        <taxon>Folsomia</taxon>
    </lineage>
</organism>
<name>A0A226CYB7_FOLCA</name>
<evidence type="ECO:0000313" key="2">
    <source>
        <dbReference type="Proteomes" id="UP000198287"/>
    </source>
</evidence>
<dbReference type="Proteomes" id="UP000198287">
    <property type="component" value="Unassembled WGS sequence"/>
</dbReference>
<proteinExistence type="predicted"/>
<comment type="caution">
    <text evidence="1">The sequence shown here is derived from an EMBL/GenBank/DDBJ whole genome shotgun (WGS) entry which is preliminary data.</text>
</comment>
<evidence type="ECO:0000313" key="1">
    <source>
        <dbReference type="EMBL" id="OXA38312.1"/>
    </source>
</evidence>
<keyword evidence="2" id="KW-1185">Reference proteome</keyword>
<sequence length="183" mass="20228">MGATQTTFCNEADIPISTGLSVLITYYFTETLLPQQCVTYNVGRVWFTAFAHLSSGYDPDSGFGQIYFLTNETTAVGVQVTPALIPIVPGLLKYLRVTRREAKYIMAASPAFVEDDFDAVANAYMAAACSVYTQSTGYYAGSSHKIWVTGGPKRTIAKIDDYEVPAHIIPYKKSFRPFQMEID</sequence>
<dbReference type="EMBL" id="LNIX01000047">
    <property type="protein sequence ID" value="OXA38312.1"/>
    <property type="molecule type" value="Genomic_DNA"/>
</dbReference>
<dbReference type="AlphaFoldDB" id="A0A226CYB7"/>
<gene>
    <name evidence="1" type="ORF">Fcan01_26936</name>
</gene>
<reference evidence="1 2" key="1">
    <citation type="submission" date="2015-12" db="EMBL/GenBank/DDBJ databases">
        <title>The genome of Folsomia candida.</title>
        <authorList>
            <person name="Faddeeva A."/>
            <person name="Derks M.F."/>
            <person name="Anvar Y."/>
            <person name="Smit S."/>
            <person name="Van Straalen N."/>
            <person name="Roelofs D."/>
        </authorList>
    </citation>
    <scope>NUCLEOTIDE SEQUENCE [LARGE SCALE GENOMIC DNA]</scope>
    <source>
        <strain evidence="1 2">VU population</strain>
        <tissue evidence="1">Whole body</tissue>
    </source>
</reference>
<accession>A0A226CYB7</accession>
<protein>
    <submittedName>
        <fullName evidence="1">Uncharacterized protein</fullName>
    </submittedName>
</protein>